<comment type="caution">
    <text evidence="21">The sequence shown here is derived from an EMBL/GenBank/DDBJ whole genome shotgun (WGS) entry which is preliminary data.</text>
</comment>
<dbReference type="Pfam" id="PF00328">
    <property type="entry name" value="His_Phos_2"/>
    <property type="match status" value="4"/>
</dbReference>
<evidence type="ECO:0000256" key="14">
    <source>
        <dbReference type="ARBA" id="ARBA00043668"/>
    </source>
</evidence>
<dbReference type="SUPFAM" id="SSF110993">
    <property type="entry name" value="eIF-2-alpha, C-terminal domain"/>
    <property type="match status" value="1"/>
</dbReference>
<dbReference type="Gene3D" id="3.40.50.1240">
    <property type="entry name" value="Phosphoglycerate mutase-like"/>
    <property type="match status" value="3"/>
</dbReference>
<evidence type="ECO:0000256" key="18">
    <source>
        <dbReference type="SAM" id="Phobius"/>
    </source>
</evidence>
<dbReference type="SUPFAM" id="SSF53254">
    <property type="entry name" value="Phosphoglycerate mutase-like"/>
    <property type="match status" value="3"/>
</dbReference>
<feature type="signal peptide" evidence="19">
    <location>
        <begin position="1"/>
        <end position="18"/>
    </location>
</feature>
<proteinExistence type="inferred from homology"/>
<evidence type="ECO:0000313" key="21">
    <source>
        <dbReference type="EMBL" id="GER55771.1"/>
    </source>
</evidence>
<keyword evidence="10" id="KW-0378">Hydrolase</keyword>
<evidence type="ECO:0000256" key="13">
    <source>
        <dbReference type="ARBA" id="ARBA00031642"/>
    </source>
</evidence>
<dbReference type="InterPro" id="IPR044126">
    <property type="entry name" value="S1_IF2_alpha"/>
</dbReference>
<comment type="similarity">
    <text evidence="3">Belongs to the histidine acid phosphatase family. MINPP1 subfamily.</text>
</comment>
<dbReference type="InterPro" id="IPR024054">
    <property type="entry name" value="TIF2_asu_middle_sf"/>
</dbReference>
<dbReference type="SUPFAM" id="SSF116742">
    <property type="entry name" value="eIF2alpha middle domain-like"/>
    <property type="match status" value="1"/>
</dbReference>
<dbReference type="CDD" id="cd04452">
    <property type="entry name" value="S1_IF2_alpha"/>
    <property type="match status" value="1"/>
</dbReference>
<dbReference type="Gene3D" id="3.30.70.1130">
    <property type="entry name" value="EIF_2_alpha"/>
    <property type="match status" value="1"/>
</dbReference>
<evidence type="ECO:0000256" key="8">
    <source>
        <dbReference type="ARBA" id="ARBA00022553"/>
    </source>
</evidence>
<dbReference type="FunFam" id="2.40.50.140:FF:000015">
    <property type="entry name" value="Eukaryotic translation initiation factor 2 subunit alpha"/>
    <property type="match status" value="1"/>
</dbReference>
<dbReference type="InterPro" id="IPR012340">
    <property type="entry name" value="NA-bd_OB-fold"/>
</dbReference>
<accession>A0A5A7RF26</accession>
<dbReference type="InterPro" id="IPR011488">
    <property type="entry name" value="TIF_2_asu"/>
</dbReference>
<dbReference type="SMART" id="SM00316">
    <property type="entry name" value="S1"/>
    <property type="match status" value="1"/>
</dbReference>
<dbReference type="CDD" id="cd07061">
    <property type="entry name" value="HP_HAP_like"/>
    <property type="match status" value="3"/>
</dbReference>
<evidence type="ECO:0000256" key="9">
    <source>
        <dbReference type="ARBA" id="ARBA00022729"/>
    </source>
</evidence>
<dbReference type="InterPro" id="IPR003029">
    <property type="entry name" value="S1_domain"/>
</dbReference>
<evidence type="ECO:0000256" key="19">
    <source>
        <dbReference type="SAM" id="SignalP"/>
    </source>
</evidence>
<comment type="catalytic activity">
    <reaction evidence="17">
        <text>(2R)-2,3-bisphosphoglycerate + H2O = (2R)-2-phosphoglycerate + phosphate</text>
        <dbReference type="Rhea" id="RHEA:27381"/>
        <dbReference type="ChEBI" id="CHEBI:15377"/>
        <dbReference type="ChEBI" id="CHEBI:43474"/>
        <dbReference type="ChEBI" id="CHEBI:58248"/>
        <dbReference type="ChEBI" id="CHEBI:58289"/>
        <dbReference type="EC" id="3.1.3.80"/>
    </reaction>
    <physiologicalReaction direction="left-to-right" evidence="17">
        <dbReference type="Rhea" id="RHEA:27382"/>
    </physiologicalReaction>
</comment>
<evidence type="ECO:0000259" key="20">
    <source>
        <dbReference type="PROSITE" id="PS50126"/>
    </source>
</evidence>
<comment type="catalytic activity">
    <reaction evidence="14">
        <text>1D-myo-inositol 1,2,5,6-tetrakisphosphate + H2O = 1D-myo-inositol 1,2,6-trisphosphate + phosphate</text>
        <dbReference type="Rhea" id="RHEA:77119"/>
        <dbReference type="ChEBI" id="CHEBI:15377"/>
        <dbReference type="ChEBI" id="CHEBI:43474"/>
        <dbReference type="ChEBI" id="CHEBI:195535"/>
        <dbReference type="ChEBI" id="CHEBI:195537"/>
        <dbReference type="EC" id="3.1.3.62"/>
    </reaction>
    <physiologicalReaction direction="left-to-right" evidence="14">
        <dbReference type="Rhea" id="RHEA:77120"/>
    </physiologicalReaction>
</comment>
<evidence type="ECO:0000256" key="12">
    <source>
        <dbReference type="ARBA" id="ARBA00023136"/>
    </source>
</evidence>
<name>A0A5A7RF26_STRAF</name>
<dbReference type="GO" id="GO:0003723">
    <property type="term" value="F:RNA binding"/>
    <property type="evidence" value="ECO:0007669"/>
    <property type="project" value="InterPro"/>
</dbReference>
<evidence type="ECO:0000256" key="10">
    <source>
        <dbReference type="ARBA" id="ARBA00022801"/>
    </source>
</evidence>
<evidence type="ECO:0000256" key="7">
    <source>
        <dbReference type="ARBA" id="ARBA00022540"/>
    </source>
</evidence>
<reference evidence="22" key="1">
    <citation type="journal article" date="2019" name="Curr. Biol.">
        <title>Genome Sequence of Striga asiatica Provides Insight into the Evolution of Plant Parasitism.</title>
        <authorList>
            <person name="Yoshida S."/>
            <person name="Kim S."/>
            <person name="Wafula E.K."/>
            <person name="Tanskanen J."/>
            <person name="Kim Y.M."/>
            <person name="Honaas L."/>
            <person name="Yang Z."/>
            <person name="Spallek T."/>
            <person name="Conn C.E."/>
            <person name="Ichihashi Y."/>
            <person name="Cheong K."/>
            <person name="Cui S."/>
            <person name="Der J.P."/>
            <person name="Gundlach H."/>
            <person name="Jiao Y."/>
            <person name="Hori C."/>
            <person name="Ishida J.K."/>
            <person name="Kasahara H."/>
            <person name="Kiba T."/>
            <person name="Kim M.S."/>
            <person name="Koo N."/>
            <person name="Laohavisit A."/>
            <person name="Lee Y.H."/>
            <person name="Lumba S."/>
            <person name="McCourt P."/>
            <person name="Mortimer J.C."/>
            <person name="Mutuku J.M."/>
            <person name="Nomura T."/>
            <person name="Sasaki-Sekimoto Y."/>
            <person name="Seto Y."/>
            <person name="Wang Y."/>
            <person name="Wakatake T."/>
            <person name="Sakakibara H."/>
            <person name="Demura T."/>
            <person name="Yamaguchi S."/>
            <person name="Yoneyama K."/>
            <person name="Manabe R.I."/>
            <person name="Nelson D.C."/>
            <person name="Schulman A.H."/>
            <person name="Timko M.P."/>
            <person name="dePamphilis C.W."/>
            <person name="Choi D."/>
            <person name="Shirasu K."/>
        </authorList>
    </citation>
    <scope>NUCLEOTIDE SEQUENCE [LARGE SCALE GENOMIC DNA]</scope>
    <source>
        <strain evidence="22">cv. UVA1</strain>
    </source>
</reference>
<dbReference type="InterPro" id="IPR000560">
    <property type="entry name" value="His_Pase_clade-2"/>
</dbReference>
<dbReference type="OrthoDB" id="6509975at2759"/>
<dbReference type="Gene3D" id="2.40.50.140">
    <property type="entry name" value="Nucleic acid-binding proteins"/>
    <property type="match status" value="1"/>
</dbReference>
<evidence type="ECO:0000256" key="17">
    <source>
        <dbReference type="ARBA" id="ARBA00043832"/>
    </source>
</evidence>
<feature type="transmembrane region" description="Helical" evidence="18">
    <location>
        <begin position="654"/>
        <end position="674"/>
    </location>
</feature>
<dbReference type="PROSITE" id="PS50126">
    <property type="entry name" value="S1"/>
    <property type="match status" value="1"/>
</dbReference>
<dbReference type="GO" id="GO:0034417">
    <property type="term" value="F:bisphosphoglycerate 3-phosphatase activity"/>
    <property type="evidence" value="ECO:0007669"/>
    <property type="project" value="UniProtKB-EC"/>
</dbReference>
<comment type="catalytic activity">
    <reaction evidence="15">
        <text>1D-myo-inositol 1,2,4,5,6-pentakisphosphate + H2O = 1D-myo-inositol 1,2,5,6-tetrakisphosphate + phosphate</text>
        <dbReference type="Rhea" id="RHEA:77115"/>
        <dbReference type="ChEBI" id="CHEBI:15377"/>
        <dbReference type="ChEBI" id="CHEBI:43474"/>
        <dbReference type="ChEBI" id="CHEBI:57798"/>
        <dbReference type="ChEBI" id="CHEBI:195535"/>
        <dbReference type="EC" id="3.1.3.62"/>
    </reaction>
    <physiologicalReaction direction="left-to-right" evidence="15">
        <dbReference type="Rhea" id="RHEA:77116"/>
    </physiologicalReaction>
</comment>
<keyword evidence="12 18" id="KW-0472">Membrane</keyword>
<dbReference type="PANTHER" id="PTHR20963:SF8">
    <property type="entry name" value="MULTIPLE INOSITOL POLYPHOSPHATE PHOSPHATASE 1"/>
    <property type="match status" value="1"/>
</dbReference>
<comment type="subcellular location">
    <subcellularLocation>
        <location evidence="1">Membrane</location>
    </subcellularLocation>
</comment>
<evidence type="ECO:0000256" key="3">
    <source>
        <dbReference type="ARBA" id="ARBA00008422"/>
    </source>
</evidence>
<comment type="similarity">
    <text evidence="2">Belongs to the eIF-2-alpha family.</text>
</comment>
<dbReference type="GO" id="GO:0052745">
    <property type="term" value="F:inositol phosphate phosphatase activity"/>
    <property type="evidence" value="ECO:0007669"/>
    <property type="project" value="TreeGrafter"/>
</dbReference>
<gene>
    <name evidence="21" type="ORF">STAS_33463</name>
</gene>
<feature type="chain" id="PRO_5023087182" description="Multiple inositol polyphosphate phosphatase 1" evidence="19">
    <location>
        <begin position="19"/>
        <end position="1386"/>
    </location>
</feature>
<dbReference type="GO" id="GO:0003993">
    <property type="term" value="F:acid phosphatase activity"/>
    <property type="evidence" value="ECO:0007669"/>
    <property type="project" value="TreeGrafter"/>
</dbReference>
<feature type="domain" description="S1 motif" evidence="20">
    <location>
        <begin position="398"/>
        <end position="468"/>
    </location>
</feature>
<keyword evidence="8" id="KW-0597">Phosphoprotein</keyword>
<keyword evidence="11" id="KW-0648">Protein biosynthesis</keyword>
<dbReference type="InterPro" id="IPR024055">
    <property type="entry name" value="TIF2_asu_C"/>
</dbReference>
<dbReference type="EMBL" id="BKCP01012181">
    <property type="protein sequence ID" value="GER55771.1"/>
    <property type="molecule type" value="Genomic_DNA"/>
</dbReference>
<dbReference type="GO" id="GO:0003743">
    <property type="term" value="F:translation initiation factor activity"/>
    <property type="evidence" value="ECO:0007669"/>
    <property type="project" value="UniProtKB-KW"/>
</dbReference>
<keyword evidence="9 19" id="KW-0732">Signal</keyword>
<keyword evidence="18" id="KW-0812">Transmembrane</keyword>
<dbReference type="PANTHER" id="PTHR20963">
    <property type="entry name" value="MULTIPLE INOSITOL POLYPHOSPHATE PHOSPHATASE-RELATED"/>
    <property type="match status" value="1"/>
</dbReference>
<evidence type="ECO:0000256" key="4">
    <source>
        <dbReference type="ARBA" id="ARBA00012976"/>
    </source>
</evidence>
<evidence type="ECO:0000256" key="6">
    <source>
        <dbReference type="ARBA" id="ARBA00018097"/>
    </source>
</evidence>
<evidence type="ECO:0000256" key="15">
    <source>
        <dbReference type="ARBA" id="ARBA00043671"/>
    </source>
</evidence>
<keyword evidence="18" id="KW-1133">Transmembrane helix</keyword>
<keyword evidence="22" id="KW-1185">Reference proteome</keyword>
<evidence type="ECO:0000256" key="5">
    <source>
        <dbReference type="ARBA" id="ARBA00013040"/>
    </source>
</evidence>
<dbReference type="FunFam" id="1.10.150.190:FF:000003">
    <property type="entry name" value="Eukaryotic translation initiation factor 2 subunit alpha"/>
    <property type="match status" value="1"/>
</dbReference>
<dbReference type="Pfam" id="PF00575">
    <property type="entry name" value="S1"/>
    <property type="match status" value="1"/>
</dbReference>
<sequence>MEAATQIVLLMLLFIATAVPLFISGENFDVRRHLSTVTRYQVGKDISENSYIPSTIPDQCRHVHLNLVARHGTRAPTKKKMKELDSLFTRLEVLLENMKEQSVSVVPAWLRKHKGGELISEGENELYELGIRIRERFSELFNEDCHPDIYPIKATQISRASASVVAFGLGLFSGRGNLGPGRNRAFAVTSESRASDIMLIFHDCCHNYKAFRKSQAPSVDKFKEHVLDEITQALVTRWGLNFTRKDVSSLWFLCKQVGLLEWTDDLEVFVLKGYDVINSMEQAIKDTEDGRVHGSYELARLRFAHAETLLPFSCLIGLFLDGTGEKTLNLPVKPPQKRIWRGSTVAPFAGYNMLVLYSCPTNNKSEYLCKYCTMSILFQWRMTSIECRMYEARYPEVDQAVMIQVKSMADSGAYVSLLEYNIEGMILFSELSRRRIRSISSLIKVGRIEPVMVLRVNKEKGYIDLSKRRVSEEDIQACEERYNKSKLVHSVMRHVAETLSLDLEDLYIHVGWPLYRKYVHAFEAFKLIVNDPDSILDSLTREVKEVGPDGEEVKKVAPAITDEVKDALVKNIRRRMTPQPLKIRADIEMKCFQFDGVLHIKVAMRRAESAGNKDCPVKIKLVAPPAYVLNTQTLDKSIKSARKPPILFREAMEAATQIVLLMLLFIATAVPLSVSGENFDVRRHLSTVTRYQVAKDISENSYIPSTIPDQCRPVHLNLVARHGTRAPTKKKMKELDSLSTRLEVLLENMKEQSVSVVPAWLRGWKSPWTGKHKGGELISEGENELYELGIRTRERFPELFNEDYHPDIYPIKATQISRASASAVAFGLGLFSGRGNLGPGYNRAFAVTSESRASDIMLRFHDCCQNYKVKSLLKSLWECIIGVCLYYVTAYIVLAFRKSQAPFVDKLKEPVLDEITQALVMRWGLNFTRKDVSLLWFLCKQEASLLNTTDQACALFTPDEVGLLEWTDDLEVFVLKGYGNSLNYRMGVPLLEDVINSMEQAIKDTKDGRVHGSYELARLRFAHAETLLPFSCLIGLFLDGMDFEQILSEKTLNLPVKPPQKRIWRGSTVAPFAGNNMLVLYSCPTNNKSEYFVQVLHNEHPIPMAGCGNSDFCPFKMFKEKIVAVHLKHNYESLCSLETAHCESERANVGQVDIASLAGKSQAPSVGKFKEPVQDEITQALVTRWGLNFTRKDVSSLWFLCKQEASLLNTTDQACALFTPDEVGLLEWTDDLEVFVLKGYGNSLNYRMGVPLLEDVINSMEQAIKDTEDGRVHGSYELARVRFAHAETLLPFSCLIGLFLDGTDFEQILSEKTLNLPVKPPQKRIWRGSTVAPFAGNNMLVLYSCPTNNKSEKPILYYLENTLYPKVNLYVSKLSRSKIPTKPNSP</sequence>
<dbReference type="GO" id="GO:0016020">
    <property type="term" value="C:membrane"/>
    <property type="evidence" value="ECO:0007669"/>
    <property type="project" value="UniProtKB-SubCell"/>
</dbReference>
<organism evidence="21 22">
    <name type="scientific">Striga asiatica</name>
    <name type="common">Asiatic witchweed</name>
    <name type="synonym">Buchnera asiatica</name>
    <dbReference type="NCBI Taxonomy" id="4170"/>
    <lineage>
        <taxon>Eukaryota</taxon>
        <taxon>Viridiplantae</taxon>
        <taxon>Streptophyta</taxon>
        <taxon>Embryophyta</taxon>
        <taxon>Tracheophyta</taxon>
        <taxon>Spermatophyta</taxon>
        <taxon>Magnoliopsida</taxon>
        <taxon>eudicotyledons</taxon>
        <taxon>Gunneridae</taxon>
        <taxon>Pentapetalae</taxon>
        <taxon>asterids</taxon>
        <taxon>lamiids</taxon>
        <taxon>Lamiales</taxon>
        <taxon>Orobanchaceae</taxon>
        <taxon>Buchnereae</taxon>
        <taxon>Striga</taxon>
    </lineage>
</organism>
<evidence type="ECO:0000256" key="2">
    <source>
        <dbReference type="ARBA" id="ARBA00007223"/>
    </source>
</evidence>
<feature type="transmembrane region" description="Helical" evidence="18">
    <location>
        <begin position="876"/>
        <end position="896"/>
    </location>
</feature>
<dbReference type="EC" id="3.1.3.80" evidence="4"/>
<evidence type="ECO:0000313" key="22">
    <source>
        <dbReference type="Proteomes" id="UP000325081"/>
    </source>
</evidence>
<dbReference type="Proteomes" id="UP000325081">
    <property type="component" value="Unassembled WGS sequence"/>
</dbReference>
<dbReference type="SUPFAM" id="SSF50249">
    <property type="entry name" value="Nucleic acid-binding proteins"/>
    <property type="match status" value="1"/>
</dbReference>
<dbReference type="Pfam" id="PF07541">
    <property type="entry name" value="EIF_2_alpha"/>
    <property type="match status" value="1"/>
</dbReference>
<evidence type="ECO:0000256" key="16">
    <source>
        <dbReference type="ARBA" id="ARBA00043691"/>
    </source>
</evidence>
<dbReference type="InterPro" id="IPR029033">
    <property type="entry name" value="His_PPase_superfam"/>
</dbReference>
<comment type="catalytic activity">
    <reaction evidence="16">
        <text>1D-myo-inositol hexakisphosphate + H2O = 1D-myo-inositol 1,2,4,5,6-pentakisphosphate + phosphate</text>
        <dbReference type="Rhea" id="RHEA:16989"/>
        <dbReference type="ChEBI" id="CHEBI:15377"/>
        <dbReference type="ChEBI" id="CHEBI:43474"/>
        <dbReference type="ChEBI" id="CHEBI:57798"/>
        <dbReference type="ChEBI" id="CHEBI:58130"/>
        <dbReference type="EC" id="3.1.3.62"/>
    </reaction>
    <physiologicalReaction direction="left-to-right" evidence="16">
        <dbReference type="Rhea" id="RHEA:16990"/>
    </physiologicalReaction>
</comment>
<protein>
    <recommendedName>
        <fullName evidence="6">Multiple inositol polyphosphate phosphatase 1</fullName>
        <ecNumber evidence="5">3.1.3.62</ecNumber>
        <ecNumber evidence="4">3.1.3.80</ecNumber>
    </recommendedName>
    <alternativeName>
        <fullName evidence="13">2,3-bisphosphoglycerate 3-phosphatase</fullName>
    </alternativeName>
</protein>
<dbReference type="Gene3D" id="1.10.150.190">
    <property type="entry name" value="Translation initiation factor 2, subunit 1, domain 2"/>
    <property type="match status" value="1"/>
</dbReference>
<evidence type="ECO:0000256" key="11">
    <source>
        <dbReference type="ARBA" id="ARBA00022917"/>
    </source>
</evidence>
<dbReference type="EC" id="3.1.3.62" evidence="5"/>
<keyword evidence="7 21" id="KW-0396">Initiation factor</keyword>
<evidence type="ECO:0000256" key="1">
    <source>
        <dbReference type="ARBA" id="ARBA00004370"/>
    </source>
</evidence>